<keyword evidence="2" id="KW-0812">Transmembrane</keyword>
<reference evidence="4" key="1">
    <citation type="submission" date="2025-08" db="UniProtKB">
        <authorList>
            <consortium name="RefSeq"/>
        </authorList>
    </citation>
    <scope>IDENTIFICATION</scope>
</reference>
<dbReference type="InterPro" id="IPR029058">
    <property type="entry name" value="AB_hydrolase_fold"/>
</dbReference>
<evidence type="ECO:0000256" key="2">
    <source>
        <dbReference type="SAM" id="Phobius"/>
    </source>
</evidence>
<sequence>MSVKLKIREIKPSSSSASSSTTSGCNPNLDGLGSACSDGSSSSGLTSRTNNLGVRAGRFGHLKLILLFLFKLVVKFWSICTTALFIIFLIFWFYGGLITLLLVIIASLGLLYHGQDMLIYYPQQPRNARIYVDMPSLLKLPFESSYLQTKDGTSIHVVLIKQPSYSSVTAPTVIFFHGNAGNIGHRYIIIFINSLQYYTCI</sequence>
<keyword evidence="2" id="KW-1133">Transmembrane helix</keyword>
<accession>A0A6P7S9T1</accession>
<gene>
    <name evidence="4" type="primary">LOC115210478</name>
</gene>
<evidence type="ECO:0000256" key="1">
    <source>
        <dbReference type="SAM" id="MobiDB-lite"/>
    </source>
</evidence>
<keyword evidence="2" id="KW-0472">Membrane</keyword>
<proteinExistence type="predicted"/>
<feature type="transmembrane region" description="Helical" evidence="2">
    <location>
        <begin position="64"/>
        <end position="86"/>
    </location>
</feature>
<organism evidence="3 4">
    <name type="scientific">Octopus sinensis</name>
    <name type="common">East Asian common octopus</name>
    <dbReference type="NCBI Taxonomy" id="2607531"/>
    <lineage>
        <taxon>Eukaryota</taxon>
        <taxon>Metazoa</taxon>
        <taxon>Spiralia</taxon>
        <taxon>Lophotrochozoa</taxon>
        <taxon>Mollusca</taxon>
        <taxon>Cephalopoda</taxon>
        <taxon>Coleoidea</taxon>
        <taxon>Octopodiformes</taxon>
        <taxon>Octopoda</taxon>
        <taxon>Incirrata</taxon>
        <taxon>Octopodidae</taxon>
        <taxon>Octopus</taxon>
    </lineage>
</organism>
<feature type="region of interest" description="Disordered" evidence="1">
    <location>
        <begin position="1"/>
        <end position="24"/>
    </location>
</feature>
<dbReference type="RefSeq" id="XP_029634940.2">
    <property type="nucleotide sequence ID" value="XM_029779080.2"/>
</dbReference>
<evidence type="ECO:0000313" key="3">
    <source>
        <dbReference type="Proteomes" id="UP000515154"/>
    </source>
</evidence>
<evidence type="ECO:0000313" key="4">
    <source>
        <dbReference type="RefSeq" id="XP_029634940.2"/>
    </source>
</evidence>
<dbReference type="KEGG" id="osn:115210478"/>
<name>A0A6P7S9T1_9MOLL</name>
<feature type="compositionally biased region" description="Basic and acidic residues" evidence="1">
    <location>
        <begin position="1"/>
        <end position="11"/>
    </location>
</feature>
<feature type="transmembrane region" description="Helical" evidence="2">
    <location>
        <begin position="92"/>
        <end position="112"/>
    </location>
</feature>
<dbReference type="Proteomes" id="UP000515154">
    <property type="component" value="Linkage group LG4"/>
</dbReference>
<protein>
    <submittedName>
        <fullName evidence="4">Protein ABHD13</fullName>
    </submittedName>
</protein>
<dbReference type="PROSITE" id="PS51257">
    <property type="entry name" value="PROKAR_LIPOPROTEIN"/>
    <property type="match status" value="1"/>
</dbReference>
<feature type="compositionally biased region" description="Low complexity" evidence="1">
    <location>
        <begin position="13"/>
        <end position="24"/>
    </location>
</feature>
<keyword evidence="3" id="KW-1185">Reference proteome</keyword>
<dbReference type="SUPFAM" id="SSF53474">
    <property type="entry name" value="alpha/beta-Hydrolases"/>
    <property type="match status" value="1"/>
</dbReference>
<dbReference type="AlphaFoldDB" id="A0A6P7S9T1"/>